<dbReference type="GO" id="GO:0015701">
    <property type="term" value="P:bicarbonate transport"/>
    <property type="evidence" value="ECO:0007669"/>
    <property type="project" value="TreeGrafter"/>
</dbReference>
<feature type="domain" description="Band 3 cytoplasmic" evidence="1">
    <location>
        <begin position="14"/>
        <end position="131"/>
    </location>
</feature>
<dbReference type="SUPFAM" id="SSF55804">
    <property type="entry name" value="Phoshotransferase/anion transport protein"/>
    <property type="match status" value="1"/>
</dbReference>
<dbReference type="GO" id="GO:0050801">
    <property type="term" value="P:monoatomic ion homeostasis"/>
    <property type="evidence" value="ECO:0007669"/>
    <property type="project" value="TreeGrafter"/>
</dbReference>
<dbReference type="Proteomes" id="UP000270924">
    <property type="component" value="Unassembled WGS sequence"/>
</dbReference>
<sequence>MDNSDNIKKQIHNKVFVELYDLDLQKGGEWTETARWIKYEEDVEGTDHHWGQPHVSFLSFHALLSLRKFMRTGMILLDCKAKTFLDICDQVANAMISEGITCRRRDIMQILAMKPNFSNETSVISIPRFPSFRHPLPRRMTALSLAGSVFDRRPECNLTGSNTMDNARLRIDLLKREHSFQAYNIRKQPTIAEVDEMEHAALTEIQEIPISVLKQQR</sequence>
<dbReference type="Gene3D" id="3.40.930.10">
    <property type="entry name" value="Mannitol-specific EII, Chain A"/>
    <property type="match status" value="1"/>
</dbReference>
<dbReference type="GO" id="GO:0008509">
    <property type="term" value="F:monoatomic anion transmembrane transporter activity"/>
    <property type="evidence" value="ECO:0007669"/>
    <property type="project" value="InterPro"/>
</dbReference>
<accession>A0A3P7DYL1</accession>
<dbReference type="InterPro" id="IPR003020">
    <property type="entry name" value="HCO3_transpt_euk"/>
</dbReference>
<dbReference type="GO" id="GO:0005886">
    <property type="term" value="C:plasma membrane"/>
    <property type="evidence" value="ECO:0007669"/>
    <property type="project" value="TreeGrafter"/>
</dbReference>
<dbReference type="OrthoDB" id="1735926at2759"/>
<dbReference type="InParanoid" id="A0A3P7DYL1"/>
<reference evidence="2 3" key="1">
    <citation type="submission" date="2018-11" db="EMBL/GenBank/DDBJ databases">
        <authorList>
            <consortium name="Pathogen Informatics"/>
        </authorList>
    </citation>
    <scope>NUCLEOTIDE SEQUENCE [LARGE SCALE GENOMIC DNA]</scope>
</reference>
<dbReference type="InterPro" id="IPR013769">
    <property type="entry name" value="Band3_cytoplasmic_dom"/>
</dbReference>
<evidence type="ECO:0000259" key="1">
    <source>
        <dbReference type="Pfam" id="PF07565"/>
    </source>
</evidence>
<evidence type="ECO:0000313" key="3">
    <source>
        <dbReference type="Proteomes" id="UP000270924"/>
    </source>
</evidence>
<organism evidence="2 3">
    <name type="scientific">Wuchereria bancrofti</name>
    <dbReference type="NCBI Taxonomy" id="6293"/>
    <lineage>
        <taxon>Eukaryota</taxon>
        <taxon>Metazoa</taxon>
        <taxon>Ecdysozoa</taxon>
        <taxon>Nematoda</taxon>
        <taxon>Chromadorea</taxon>
        <taxon>Rhabditida</taxon>
        <taxon>Spirurina</taxon>
        <taxon>Spiruromorpha</taxon>
        <taxon>Filarioidea</taxon>
        <taxon>Onchocercidae</taxon>
        <taxon>Wuchereria</taxon>
    </lineage>
</organism>
<proteinExistence type="predicted"/>
<keyword evidence="3" id="KW-1185">Reference proteome</keyword>
<dbReference type="PANTHER" id="PTHR11453:SF47">
    <property type="entry name" value="ANION EXCHANGE PROTEIN"/>
    <property type="match status" value="1"/>
</dbReference>
<dbReference type="AlphaFoldDB" id="A0A3P7DYL1"/>
<dbReference type="EMBL" id="UYWW01007498">
    <property type="protein sequence ID" value="VDM15280.1"/>
    <property type="molecule type" value="Genomic_DNA"/>
</dbReference>
<protein>
    <recommendedName>
        <fullName evidence="1">Band 3 cytoplasmic domain-containing protein</fullName>
    </recommendedName>
</protein>
<gene>
    <name evidence="2" type="ORF">WBA_LOCUS8666</name>
</gene>
<dbReference type="Pfam" id="PF07565">
    <property type="entry name" value="Band_3_cyto"/>
    <property type="match status" value="1"/>
</dbReference>
<dbReference type="OMA" id="DEMENTI"/>
<evidence type="ECO:0000313" key="2">
    <source>
        <dbReference type="EMBL" id="VDM15280.1"/>
    </source>
</evidence>
<dbReference type="PANTHER" id="PTHR11453">
    <property type="entry name" value="ANION EXCHANGE PROTEIN"/>
    <property type="match status" value="1"/>
</dbReference>
<dbReference type="InterPro" id="IPR016152">
    <property type="entry name" value="PTrfase/Anion_transptr"/>
</dbReference>
<name>A0A3P7DYL1_WUCBA</name>
<dbReference type="GO" id="GO:0005452">
    <property type="term" value="F:solute:inorganic anion antiporter activity"/>
    <property type="evidence" value="ECO:0007669"/>
    <property type="project" value="InterPro"/>
</dbReference>